<feature type="compositionally biased region" description="Basic residues" evidence="1">
    <location>
        <begin position="1"/>
        <end position="12"/>
    </location>
</feature>
<dbReference type="EMBL" id="UYYB01030185">
    <property type="protein sequence ID" value="VDM73362.1"/>
    <property type="molecule type" value="Genomic_DNA"/>
</dbReference>
<accession>A0A3P7L1Q6</accession>
<dbReference type="OrthoDB" id="10428592at2759"/>
<evidence type="ECO:0000313" key="2">
    <source>
        <dbReference type="EMBL" id="VDM73362.1"/>
    </source>
</evidence>
<sequence length="68" mass="7800">MVRNMSSRRRTKGKGEESQIDYARMEEERNNSSEMKPQKQPTDNDEENSPKQAEAGTDASKITDRPEV</sequence>
<organism evidence="2 3">
    <name type="scientific">Strongylus vulgaris</name>
    <name type="common">Blood worm</name>
    <dbReference type="NCBI Taxonomy" id="40348"/>
    <lineage>
        <taxon>Eukaryota</taxon>
        <taxon>Metazoa</taxon>
        <taxon>Ecdysozoa</taxon>
        <taxon>Nematoda</taxon>
        <taxon>Chromadorea</taxon>
        <taxon>Rhabditida</taxon>
        <taxon>Rhabditina</taxon>
        <taxon>Rhabditomorpha</taxon>
        <taxon>Strongyloidea</taxon>
        <taxon>Strongylidae</taxon>
        <taxon>Strongylus</taxon>
    </lineage>
</organism>
<feature type="compositionally biased region" description="Basic and acidic residues" evidence="1">
    <location>
        <begin position="13"/>
        <end position="31"/>
    </location>
</feature>
<feature type="compositionally biased region" description="Polar residues" evidence="1">
    <location>
        <begin position="32"/>
        <end position="41"/>
    </location>
</feature>
<protein>
    <submittedName>
        <fullName evidence="2">Uncharacterized protein</fullName>
    </submittedName>
</protein>
<feature type="region of interest" description="Disordered" evidence="1">
    <location>
        <begin position="1"/>
        <end position="68"/>
    </location>
</feature>
<gene>
    <name evidence="2" type="ORF">SVUK_LOCUS8360</name>
</gene>
<evidence type="ECO:0000313" key="3">
    <source>
        <dbReference type="Proteomes" id="UP000270094"/>
    </source>
</evidence>
<dbReference type="Proteomes" id="UP000270094">
    <property type="component" value="Unassembled WGS sequence"/>
</dbReference>
<reference evidence="2 3" key="1">
    <citation type="submission" date="2018-11" db="EMBL/GenBank/DDBJ databases">
        <authorList>
            <consortium name="Pathogen Informatics"/>
        </authorList>
    </citation>
    <scope>NUCLEOTIDE SEQUENCE [LARGE SCALE GENOMIC DNA]</scope>
</reference>
<dbReference type="AlphaFoldDB" id="A0A3P7L1Q6"/>
<keyword evidence="3" id="KW-1185">Reference proteome</keyword>
<evidence type="ECO:0000256" key="1">
    <source>
        <dbReference type="SAM" id="MobiDB-lite"/>
    </source>
</evidence>
<proteinExistence type="predicted"/>
<name>A0A3P7L1Q6_STRVU</name>